<dbReference type="EMBL" id="AQQZ01000001">
    <property type="protein sequence ID" value="KNG95564.1"/>
    <property type="molecule type" value="Genomic_DNA"/>
</dbReference>
<protein>
    <submittedName>
        <fullName evidence="2">Uncharacterized protein</fullName>
    </submittedName>
</protein>
<keyword evidence="1" id="KW-0732">Signal</keyword>
<dbReference type="AlphaFoldDB" id="A0A0L1JUW2"/>
<sequence>MFPRLAALSTALAACLPAALSADGDGTHGTQPYAGFESREIKSLSAADLEELRAGGGWGLALPAELGGLPGPAHLLELQEQLGLTGDQVARITDIRETMLAEAIAAGARFIEAERALSDAFADPGLGPERLRALIAEAGEARAALRYVHLSRHLMTPPLLTDGQIGRYAVLRGYAEDPCASVPEGHDATMWRRHNGCE</sequence>
<organism evidence="2 3">
    <name type="scientific">Pseudaestuariivita atlantica</name>
    <dbReference type="NCBI Taxonomy" id="1317121"/>
    <lineage>
        <taxon>Bacteria</taxon>
        <taxon>Pseudomonadati</taxon>
        <taxon>Pseudomonadota</taxon>
        <taxon>Alphaproteobacteria</taxon>
        <taxon>Rhodobacterales</taxon>
        <taxon>Paracoccaceae</taxon>
        <taxon>Pseudaestuariivita</taxon>
    </lineage>
</organism>
<feature type="chain" id="PRO_5005553944" evidence="1">
    <location>
        <begin position="23"/>
        <end position="198"/>
    </location>
</feature>
<gene>
    <name evidence="2" type="ORF">ATO11_02955</name>
</gene>
<dbReference type="PATRIC" id="fig|1317121.7.peg.598"/>
<accession>A0A0L1JUW2</accession>
<evidence type="ECO:0000256" key="1">
    <source>
        <dbReference type="SAM" id="SignalP"/>
    </source>
</evidence>
<keyword evidence="3" id="KW-1185">Reference proteome</keyword>
<dbReference type="STRING" id="1317121.ATO11_02955"/>
<dbReference type="RefSeq" id="WP_207382930.1">
    <property type="nucleotide sequence ID" value="NZ_AQQZ01000001.1"/>
</dbReference>
<name>A0A0L1JUW2_9RHOB</name>
<evidence type="ECO:0000313" key="3">
    <source>
        <dbReference type="Proteomes" id="UP000036938"/>
    </source>
</evidence>
<comment type="caution">
    <text evidence="2">The sequence shown here is derived from an EMBL/GenBank/DDBJ whole genome shotgun (WGS) entry which is preliminary data.</text>
</comment>
<evidence type="ECO:0000313" key="2">
    <source>
        <dbReference type="EMBL" id="KNG95564.1"/>
    </source>
</evidence>
<feature type="signal peptide" evidence="1">
    <location>
        <begin position="1"/>
        <end position="22"/>
    </location>
</feature>
<dbReference type="PROSITE" id="PS51257">
    <property type="entry name" value="PROKAR_LIPOPROTEIN"/>
    <property type="match status" value="1"/>
</dbReference>
<dbReference type="Proteomes" id="UP000036938">
    <property type="component" value="Unassembled WGS sequence"/>
</dbReference>
<reference evidence="2 3" key="1">
    <citation type="journal article" date="2015" name="Int. J. Syst. Evol. Microbiol.">
        <title>Aestuariivita atlantica sp. nov., isolated from deep sea sediment of the Atlantic Ocean.</title>
        <authorList>
            <person name="Li G."/>
            <person name="Lai Q."/>
            <person name="Du Y."/>
            <person name="Liu X."/>
            <person name="Sun F."/>
            <person name="Shao Z."/>
        </authorList>
    </citation>
    <scope>NUCLEOTIDE SEQUENCE [LARGE SCALE GENOMIC DNA]</scope>
    <source>
        <strain evidence="2 3">22II-S11-z3</strain>
    </source>
</reference>
<proteinExistence type="predicted"/>
<dbReference type="Gene3D" id="1.20.120.1490">
    <property type="match status" value="1"/>
</dbReference>